<dbReference type="InterPro" id="IPR019998">
    <property type="entry name" value="Membr_insert_YidC"/>
</dbReference>
<dbReference type="InterPro" id="IPR028053">
    <property type="entry name" value="Membr_insert_YidC_N"/>
</dbReference>
<evidence type="ECO:0000256" key="12">
    <source>
        <dbReference type="ARBA" id="ARBA00033342"/>
    </source>
</evidence>
<feature type="transmembrane region" description="Helical" evidence="13">
    <location>
        <begin position="549"/>
        <end position="565"/>
    </location>
</feature>
<feature type="transmembrane region" description="Helical" evidence="13">
    <location>
        <begin position="479"/>
        <end position="506"/>
    </location>
</feature>
<evidence type="ECO:0000256" key="4">
    <source>
        <dbReference type="ARBA" id="ARBA00022448"/>
    </source>
</evidence>
<dbReference type="CDD" id="cd20070">
    <property type="entry name" value="5TM_YidC_Alb3"/>
    <property type="match status" value="1"/>
</dbReference>
<keyword evidence="4 13" id="KW-0813">Transport</keyword>
<keyword evidence="5 13" id="KW-1003">Cell membrane</keyword>
<feature type="domain" description="Membrane insertase YidC/Oxa/ALB C-terminal" evidence="15">
    <location>
        <begin position="368"/>
        <end position="566"/>
    </location>
</feature>
<dbReference type="InterPro" id="IPR038221">
    <property type="entry name" value="YidC_periplasmic_sf"/>
</dbReference>
<keyword evidence="10 13" id="KW-0143">Chaperone</keyword>
<dbReference type="GO" id="GO:0051205">
    <property type="term" value="P:protein insertion into membrane"/>
    <property type="evidence" value="ECO:0007669"/>
    <property type="project" value="TreeGrafter"/>
</dbReference>
<evidence type="ECO:0000256" key="13">
    <source>
        <dbReference type="HAMAP-Rule" id="MF_01810"/>
    </source>
</evidence>
<keyword evidence="8 13" id="KW-1133">Transmembrane helix</keyword>
<evidence type="ECO:0000256" key="8">
    <source>
        <dbReference type="ARBA" id="ARBA00022989"/>
    </source>
</evidence>
<dbReference type="Pfam" id="PF02096">
    <property type="entry name" value="60KD_IMP"/>
    <property type="match status" value="1"/>
</dbReference>
<feature type="transmembrane region" description="Helical" evidence="13">
    <location>
        <begin position="527"/>
        <end position="543"/>
    </location>
</feature>
<dbReference type="GO" id="GO:0015031">
    <property type="term" value="P:protein transport"/>
    <property type="evidence" value="ECO:0007669"/>
    <property type="project" value="UniProtKB-KW"/>
</dbReference>
<dbReference type="NCBIfam" id="NF002356">
    <property type="entry name" value="PRK01318.2-3"/>
    <property type="match status" value="1"/>
</dbReference>
<evidence type="ECO:0000313" key="18">
    <source>
        <dbReference type="Proteomes" id="UP000823860"/>
    </source>
</evidence>
<evidence type="ECO:0000256" key="3">
    <source>
        <dbReference type="ARBA" id="ARBA00015325"/>
    </source>
</evidence>
<dbReference type="HAMAP" id="MF_01810">
    <property type="entry name" value="YidC_type1"/>
    <property type="match status" value="1"/>
</dbReference>
<evidence type="ECO:0000256" key="5">
    <source>
        <dbReference type="ARBA" id="ARBA00022475"/>
    </source>
</evidence>
<dbReference type="NCBIfam" id="TIGR03593">
    <property type="entry name" value="yidC_nterm"/>
    <property type="match status" value="1"/>
</dbReference>
<dbReference type="InterPro" id="IPR047196">
    <property type="entry name" value="YidC_ALB_C"/>
</dbReference>
<feature type="coiled-coil region" evidence="14">
    <location>
        <begin position="590"/>
        <end position="617"/>
    </location>
</feature>
<comment type="similarity">
    <text evidence="2 13">Belongs to the OXA1/ALB3/YidC family. Type 1 subfamily.</text>
</comment>
<dbReference type="GO" id="GO:0032977">
    <property type="term" value="F:membrane insertase activity"/>
    <property type="evidence" value="ECO:0007669"/>
    <property type="project" value="InterPro"/>
</dbReference>
<dbReference type="Proteomes" id="UP000823860">
    <property type="component" value="Unassembled WGS sequence"/>
</dbReference>
<evidence type="ECO:0000256" key="14">
    <source>
        <dbReference type="SAM" id="Coils"/>
    </source>
</evidence>
<evidence type="ECO:0000256" key="1">
    <source>
        <dbReference type="ARBA" id="ARBA00004429"/>
    </source>
</evidence>
<sequence>MDKNTIIGLVLIGVLLVGFSILSRPSQEQLEAQQHYYDSIAQVQQREAELQARQEAALENERLAKRDSSALFRQALHGTDREVTIENNVASLTLHTKGGVLYQSVLKEYKEQDKQTPLTLVRGGDTEMNFLFYNRDEIIETRDYYFTPVQQTDSSVTMRLQADSASYIDFCYTMHPDNYLVDFTIRATGMEGKLASTNRHVDIEWSERARQIEKGYTYENRLAELTYKRDGEGSDYLNANQDDQEDIAETLNWVAFKNQFFSAVMLSEAGFQKASLASKLEPKGSGYIKDYSASMNTAFDPTGAEPTRLYLYLGPNHYKTLTALDKGRDKDWELNRLVYLGWPLFRWINKWIIINLFDWLQGWGLSMGVVLLFLTIIVKAAVFPATWKTYLSSAKMRVLKPKIDEINKKYPKQEDAMKKQQEIMGVYSQYGVSPMGGCLPMLIQFPIFIALFMFIPSAIELRQQSFLWADDLSTYDAIITFPFHIPFMGSHLSLFCLLMTVTNILNAKFMMQQQDTGANPQMAAMKWMQYLMPVMFLFILNDYPSGLNYYYFISTLISVVTTIILRKTTNEEKLLAQLEANKKDPRQMKKTGFAARLEAMQKQAEEMQRQRQAQQGRR</sequence>
<dbReference type="GO" id="GO:0005886">
    <property type="term" value="C:plasma membrane"/>
    <property type="evidence" value="ECO:0007669"/>
    <property type="project" value="UniProtKB-SubCell"/>
</dbReference>
<name>A0A9D2HQD3_9BACE</name>
<dbReference type="CDD" id="cd19961">
    <property type="entry name" value="EcYidC-like_peri"/>
    <property type="match status" value="1"/>
</dbReference>
<evidence type="ECO:0000256" key="6">
    <source>
        <dbReference type="ARBA" id="ARBA00022692"/>
    </source>
</evidence>
<keyword evidence="6 13" id="KW-0812">Transmembrane</keyword>
<dbReference type="EMBL" id="DWZE01000066">
    <property type="protein sequence ID" value="HJA83424.1"/>
    <property type="molecule type" value="Genomic_DNA"/>
</dbReference>
<feature type="transmembrane region" description="Helical" evidence="13">
    <location>
        <begin position="438"/>
        <end position="459"/>
    </location>
</feature>
<gene>
    <name evidence="13 17" type="primary">yidC</name>
    <name evidence="17" type="ORF">H9785_05610</name>
</gene>
<dbReference type="Pfam" id="PF14849">
    <property type="entry name" value="YidC_periplas"/>
    <property type="match status" value="1"/>
</dbReference>
<organism evidence="17 18">
    <name type="scientific">Candidatus Bacteroides intestinavium</name>
    <dbReference type="NCBI Taxonomy" id="2838469"/>
    <lineage>
        <taxon>Bacteria</taxon>
        <taxon>Pseudomonadati</taxon>
        <taxon>Bacteroidota</taxon>
        <taxon>Bacteroidia</taxon>
        <taxon>Bacteroidales</taxon>
        <taxon>Bacteroidaceae</taxon>
        <taxon>Bacteroides</taxon>
    </lineage>
</organism>
<evidence type="ECO:0000256" key="11">
    <source>
        <dbReference type="ARBA" id="ARBA00033245"/>
    </source>
</evidence>
<reference evidence="17" key="1">
    <citation type="journal article" date="2021" name="PeerJ">
        <title>Extensive microbial diversity within the chicken gut microbiome revealed by metagenomics and culture.</title>
        <authorList>
            <person name="Gilroy R."/>
            <person name="Ravi A."/>
            <person name="Getino M."/>
            <person name="Pursley I."/>
            <person name="Horton D.L."/>
            <person name="Alikhan N.F."/>
            <person name="Baker D."/>
            <person name="Gharbi K."/>
            <person name="Hall N."/>
            <person name="Watson M."/>
            <person name="Adriaenssens E.M."/>
            <person name="Foster-Nyarko E."/>
            <person name="Jarju S."/>
            <person name="Secka A."/>
            <person name="Antonio M."/>
            <person name="Oren A."/>
            <person name="Chaudhuri R.R."/>
            <person name="La Ragione R."/>
            <person name="Hildebrand F."/>
            <person name="Pallen M.J."/>
        </authorList>
    </citation>
    <scope>NUCLEOTIDE SEQUENCE</scope>
    <source>
        <strain evidence="17">ChiHecec1B25-7008</strain>
    </source>
</reference>
<dbReference type="PRINTS" id="PR00701">
    <property type="entry name" value="60KDINNERMP"/>
</dbReference>
<dbReference type="PANTHER" id="PTHR12428">
    <property type="entry name" value="OXA1"/>
    <property type="match status" value="1"/>
</dbReference>
<dbReference type="Gene3D" id="2.70.98.90">
    <property type="match status" value="1"/>
</dbReference>
<keyword evidence="7 13" id="KW-0653">Protein transport</keyword>
<dbReference type="InterPro" id="IPR028055">
    <property type="entry name" value="YidC/Oxa/ALB_C"/>
</dbReference>
<comment type="caution">
    <text evidence="17">The sequence shown here is derived from an EMBL/GenBank/DDBJ whole genome shotgun (WGS) entry which is preliminary data.</text>
</comment>
<evidence type="ECO:0000256" key="2">
    <source>
        <dbReference type="ARBA" id="ARBA00010527"/>
    </source>
</evidence>
<evidence type="ECO:0000259" key="16">
    <source>
        <dbReference type="Pfam" id="PF14849"/>
    </source>
</evidence>
<evidence type="ECO:0000256" key="9">
    <source>
        <dbReference type="ARBA" id="ARBA00023136"/>
    </source>
</evidence>
<accession>A0A9D2HQD3</accession>
<evidence type="ECO:0000256" key="7">
    <source>
        <dbReference type="ARBA" id="ARBA00022927"/>
    </source>
</evidence>
<feature type="transmembrane region" description="Helical" evidence="13">
    <location>
        <begin position="6"/>
        <end position="23"/>
    </location>
</feature>
<keyword evidence="9 13" id="KW-0472">Membrane</keyword>
<comment type="function">
    <text evidence="13">Required for the insertion and/or proper folding and/or complex formation of integral membrane proteins into the membrane. Involved in integration of membrane proteins that insert both dependently and independently of the Sec translocase complex, as well as at least some lipoproteins. Aids folding of multispanning membrane proteins.</text>
</comment>
<comment type="subcellular location">
    <subcellularLocation>
        <location evidence="1">Cell inner membrane</location>
        <topology evidence="1">Multi-pass membrane protein</topology>
    </subcellularLocation>
    <subcellularLocation>
        <location evidence="13">Cell membrane</location>
        <topology evidence="13">Multi-pass membrane protein</topology>
    </subcellularLocation>
</comment>
<evidence type="ECO:0000259" key="15">
    <source>
        <dbReference type="Pfam" id="PF02096"/>
    </source>
</evidence>
<comment type="subunit">
    <text evidence="13">Interacts with the Sec translocase complex via SecD. Specifically interacts with transmembrane segments of nascent integral membrane proteins during membrane integration.</text>
</comment>
<protein>
    <recommendedName>
        <fullName evidence="3 13">Membrane protein insertase YidC</fullName>
    </recommendedName>
    <alternativeName>
        <fullName evidence="12 13">Foldase YidC</fullName>
    </alternativeName>
    <alternativeName>
        <fullName evidence="13">Membrane protein YidC</fullName>
    </alternativeName>
    <alternativeName>
        <fullName evidence="11 13">membrane integrase YidC</fullName>
    </alternativeName>
</protein>
<dbReference type="NCBIfam" id="TIGR03592">
    <property type="entry name" value="yidC_oxa1_cterm"/>
    <property type="match status" value="1"/>
</dbReference>
<feature type="domain" description="Membrane insertase YidC N-terminal" evidence="16">
    <location>
        <begin position="83"/>
        <end position="353"/>
    </location>
</feature>
<dbReference type="InterPro" id="IPR001708">
    <property type="entry name" value="YidC/ALB3/OXA1/COX18"/>
</dbReference>
<dbReference type="PANTHER" id="PTHR12428:SF65">
    <property type="entry name" value="CYTOCHROME C OXIDASE ASSEMBLY PROTEIN COX18, MITOCHONDRIAL"/>
    <property type="match status" value="1"/>
</dbReference>
<evidence type="ECO:0000256" key="10">
    <source>
        <dbReference type="ARBA" id="ARBA00023186"/>
    </source>
</evidence>
<evidence type="ECO:0000313" key="17">
    <source>
        <dbReference type="EMBL" id="HJA83424.1"/>
    </source>
</evidence>
<feature type="transmembrane region" description="Helical" evidence="13">
    <location>
        <begin position="363"/>
        <end position="387"/>
    </location>
</feature>
<keyword evidence="14" id="KW-0175">Coiled coil</keyword>
<proteinExistence type="inferred from homology"/>
<dbReference type="AlphaFoldDB" id="A0A9D2HQD3"/>
<reference evidence="17" key="2">
    <citation type="submission" date="2021-04" db="EMBL/GenBank/DDBJ databases">
        <authorList>
            <person name="Gilroy R."/>
        </authorList>
    </citation>
    <scope>NUCLEOTIDE SEQUENCE</scope>
    <source>
        <strain evidence="17">ChiHecec1B25-7008</strain>
    </source>
</reference>